<gene>
    <name evidence="2" type="ORF">EVAR_66080_1</name>
</gene>
<keyword evidence="3" id="KW-1185">Reference proteome</keyword>
<comment type="caution">
    <text evidence="2">The sequence shown here is derived from an EMBL/GenBank/DDBJ whole genome shotgun (WGS) entry which is preliminary data.</text>
</comment>
<evidence type="ECO:0000313" key="3">
    <source>
        <dbReference type="Proteomes" id="UP000299102"/>
    </source>
</evidence>
<dbReference type="EMBL" id="BGZK01002470">
    <property type="protein sequence ID" value="GBP94173.1"/>
    <property type="molecule type" value="Genomic_DNA"/>
</dbReference>
<organism evidence="2 3">
    <name type="scientific">Eumeta variegata</name>
    <name type="common">Bagworm moth</name>
    <name type="synonym">Eumeta japonica</name>
    <dbReference type="NCBI Taxonomy" id="151549"/>
    <lineage>
        <taxon>Eukaryota</taxon>
        <taxon>Metazoa</taxon>
        <taxon>Ecdysozoa</taxon>
        <taxon>Arthropoda</taxon>
        <taxon>Hexapoda</taxon>
        <taxon>Insecta</taxon>
        <taxon>Pterygota</taxon>
        <taxon>Neoptera</taxon>
        <taxon>Endopterygota</taxon>
        <taxon>Lepidoptera</taxon>
        <taxon>Glossata</taxon>
        <taxon>Ditrysia</taxon>
        <taxon>Tineoidea</taxon>
        <taxon>Psychidae</taxon>
        <taxon>Oiketicinae</taxon>
        <taxon>Eumeta</taxon>
    </lineage>
</organism>
<sequence>MGEALSLLCLILKECLDALAPAHSGPPPCTNNYEDGPRRVARPLGFELLSPTPTFIGRSPRAARPNVAFFNRAGVDVSLPRARRTCVVDLELFRALFPQRLRRIKLLTPEQLPRTNQRRRALSHGFTSVL</sequence>
<reference evidence="2 3" key="1">
    <citation type="journal article" date="2019" name="Commun. Biol.">
        <title>The bagworm genome reveals a unique fibroin gene that provides high tensile strength.</title>
        <authorList>
            <person name="Kono N."/>
            <person name="Nakamura H."/>
            <person name="Ohtoshi R."/>
            <person name="Tomita M."/>
            <person name="Numata K."/>
            <person name="Arakawa K."/>
        </authorList>
    </citation>
    <scope>NUCLEOTIDE SEQUENCE [LARGE SCALE GENOMIC DNA]</scope>
</reference>
<feature type="chain" id="PRO_5020023125" evidence="1">
    <location>
        <begin position="25"/>
        <end position="130"/>
    </location>
</feature>
<evidence type="ECO:0000256" key="1">
    <source>
        <dbReference type="SAM" id="SignalP"/>
    </source>
</evidence>
<evidence type="ECO:0000313" key="2">
    <source>
        <dbReference type="EMBL" id="GBP94173.1"/>
    </source>
</evidence>
<dbReference type="Proteomes" id="UP000299102">
    <property type="component" value="Unassembled WGS sequence"/>
</dbReference>
<accession>A0A4C2A4K5</accession>
<feature type="signal peptide" evidence="1">
    <location>
        <begin position="1"/>
        <end position="24"/>
    </location>
</feature>
<proteinExistence type="predicted"/>
<protein>
    <submittedName>
        <fullName evidence="2">Uncharacterized protein</fullName>
    </submittedName>
</protein>
<dbReference type="AlphaFoldDB" id="A0A4C2A4K5"/>
<name>A0A4C2A4K5_EUMVA</name>
<keyword evidence="1" id="KW-0732">Signal</keyword>